<dbReference type="SUPFAM" id="SSF52943">
    <property type="entry name" value="ATP synthase (F1-ATPase), gamma subunit"/>
    <property type="match status" value="1"/>
</dbReference>
<dbReference type="GO" id="GO:0005524">
    <property type="term" value="F:ATP binding"/>
    <property type="evidence" value="ECO:0007669"/>
    <property type="project" value="UniProtKB-UniRule"/>
</dbReference>
<name>A0A402B388_9CHLR</name>
<dbReference type="EMBL" id="BIFT01000001">
    <property type="protein sequence ID" value="GCE25819.1"/>
    <property type="molecule type" value="Genomic_DNA"/>
</dbReference>
<evidence type="ECO:0000256" key="6">
    <source>
        <dbReference type="ARBA" id="ARBA00023065"/>
    </source>
</evidence>
<comment type="subunit">
    <text evidence="10">F-type ATPases have 2 components, CF(1) - the catalytic core - and CF(0) - the membrane proton channel. CF(1) has five subunits: alpha(3), beta(3), gamma(1), delta(1), epsilon(1). CF(0) has three main subunits: a, b and c.</text>
</comment>
<dbReference type="RefSeq" id="WP_126626361.1">
    <property type="nucleotide sequence ID" value="NZ_BIFT01000001.1"/>
</dbReference>
<dbReference type="InterPro" id="IPR000131">
    <property type="entry name" value="ATP_synth_F1_gsu"/>
</dbReference>
<keyword evidence="9 10" id="KW-0066">ATP synthesis</keyword>
<gene>
    <name evidence="10" type="primary">atpG</name>
    <name evidence="11" type="ORF">KDA_13030</name>
</gene>
<evidence type="ECO:0000256" key="9">
    <source>
        <dbReference type="ARBA" id="ARBA00023310"/>
    </source>
</evidence>
<evidence type="ECO:0000313" key="11">
    <source>
        <dbReference type="EMBL" id="GCE25819.1"/>
    </source>
</evidence>
<dbReference type="AlphaFoldDB" id="A0A402B388"/>
<organism evidence="11 12">
    <name type="scientific">Dictyobacter alpinus</name>
    <dbReference type="NCBI Taxonomy" id="2014873"/>
    <lineage>
        <taxon>Bacteria</taxon>
        <taxon>Bacillati</taxon>
        <taxon>Chloroflexota</taxon>
        <taxon>Ktedonobacteria</taxon>
        <taxon>Ktedonobacterales</taxon>
        <taxon>Dictyobacteraceae</taxon>
        <taxon>Dictyobacter</taxon>
    </lineage>
</organism>
<evidence type="ECO:0000313" key="12">
    <source>
        <dbReference type="Proteomes" id="UP000287171"/>
    </source>
</evidence>
<keyword evidence="12" id="KW-1185">Reference proteome</keyword>
<dbReference type="Gene3D" id="3.40.1380.10">
    <property type="match status" value="1"/>
</dbReference>
<dbReference type="InterPro" id="IPR035968">
    <property type="entry name" value="ATP_synth_F1_ATPase_gsu"/>
</dbReference>
<dbReference type="HAMAP" id="MF_00815">
    <property type="entry name" value="ATP_synth_gamma_bact"/>
    <property type="match status" value="1"/>
</dbReference>
<accession>A0A402B388</accession>
<comment type="similarity">
    <text evidence="3 10">Belongs to the ATPase gamma chain family.</text>
</comment>
<dbReference type="OrthoDB" id="9812769at2"/>
<evidence type="ECO:0000256" key="5">
    <source>
        <dbReference type="ARBA" id="ARBA00022781"/>
    </source>
</evidence>
<comment type="caution">
    <text evidence="11">The sequence shown here is derived from an EMBL/GenBank/DDBJ whole genome shotgun (WGS) entry which is preliminary data.</text>
</comment>
<keyword evidence="7 10" id="KW-0472">Membrane</keyword>
<comment type="function">
    <text evidence="1 10">Produces ATP from ADP in the presence of a proton gradient across the membrane. The gamma chain is believed to be important in regulating ATPase activity and the flow of protons through the CF(0) complex.</text>
</comment>
<keyword evidence="5 10" id="KW-0375">Hydrogen ion transport</keyword>
<dbReference type="Gene3D" id="1.10.287.80">
    <property type="entry name" value="ATP synthase, gamma subunit, helix hairpin domain"/>
    <property type="match status" value="1"/>
</dbReference>
<dbReference type="PANTHER" id="PTHR11693:SF22">
    <property type="entry name" value="ATP SYNTHASE SUBUNIT GAMMA, MITOCHONDRIAL"/>
    <property type="match status" value="1"/>
</dbReference>
<protein>
    <recommendedName>
        <fullName evidence="10">ATP synthase gamma chain</fullName>
    </recommendedName>
    <alternativeName>
        <fullName evidence="10">ATP synthase F1 sector gamma subunit</fullName>
    </alternativeName>
    <alternativeName>
        <fullName evidence="10">F-ATPase gamma subunit</fullName>
    </alternativeName>
</protein>
<evidence type="ECO:0000256" key="10">
    <source>
        <dbReference type="HAMAP-Rule" id="MF_00815"/>
    </source>
</evidence>
<evidence type="ECO:0000256" key="2">
    <source>
        <dbReference type="ARBA" id="ARBA00004170"/>
    </source>
</evidence>
<keyword evidence="6 10" id="KW-0406">Ion transport</keyword>
<proteinExistence type="inferred from homology"/>
<dbReference type="GO" id="GO:0046933">
    <property type="term" value="F:proton-transporting ATP synthase activity, rotational mechanism"/>
    <property type="evidence" value="ECO:0007669"/>
    <property type="project" value="UniProtKB-UniRule"/>
</dbReference>
<evidence type="ECO:0000256" key="7">
    <source>
        <dbReference type="ARBA" id="ARBA00023136"/>
    </source>
</evidence>
<dbReference type="GO" id="GO:0005886">
    <property type="term" value="C:plasma membrane"/>
    <property type="evidence" value="ECO:0007669"/>
    <property type="project" value="UniProtKB-SubCell"/>
</dbReference>
<dbReference type="GO" id="GO:0042777">
    <property type="term" value="P:proton motive force-driven plasma membrane ATP synthesis"/>
    <property type="evidence" value="ECO:0007669"/>
    <property type="project" value="UniProtKB-UniRule"/>
</dbReference>
<dbReference type="NCBIfam" id="TIGR01146">
    <property type="entry name" value="ATPsyn_F1gamma"/>
    <property type="match status" value="1"/>
</dbReference>
<comment type="subcellular location">
    <subcellularLocation>
        <location evidence="10">Cell membrane</location>
        <topology evidence="10">Peripheral membrane protein</topology>
    </subcellularLocation>
    <subcellularLocation>
        <location evidence="2">Membrane</location>
        <topology evidence="2">Peripheral membrane protein</topology>
    </subcellularLocation>
</comment>
<dbReference type="GO" id="GO:0045259">
    <property type="term" value="C:proton-transporting ATP synthase complex"/>
    <property type="evidence" value="ECO:0007669"/>
    <property type="project" value="UniProtKB-KW"/>
</dbReference>
<reference evidence="12" key="1">
    <citation type="submission" date="2018-12" db="EMBL/GenBank/DDBJ databases">
        <title>Tengunoibacter tsumagoiensis gen. nov., sp. nov., Dictyobacter kobayashii sp. nov., D. alpinus sp. nov., and D. joshuensis sp. nov. and description of Dictyobacteraceae fam. nov. within the order Ktedonobacterales isolated from Tengu-no-mugimeshi.</title>
        <authorList>
            <person name="Wang C.M."/>
            <person name="Zheng Y."/>
            <person name="Sakai Y."/>
            <person name="Toyoda A."/>
            <person name="Minakuchi Y."/>
            <person name="Abe K."/>
            <person name="Yokota A."/>
            <person name="Yabe S."/>
        </authorList>
    </citation>
    <scope>NUCLEOTIDE SEQUENCE [LARGE SCALE GENOMIC DNA]</scope>
    <source>
        <strain evidence="12">Uno16</strain>
    </source>
</reference>
<sequence>MPSTREIRQRIRSVKNTAKITKAMQMVASSKMRRAQERVEQARPFADQIRELVARLSTAAANGNDDLAEDLALLKQRPVRNIGIVLISPDRGLCGALPSNVNRQAATTARNETRRLSEQGSNPGVEYVAVGRKGRDFIVRSELDMIAEFTNYGDRPGIGDATAIAQVAVDAFLKGEVDVVYLVYAKFVNTVTQTPVTVQLLPVQPPEKKDEDEQEGKATEYIYEPDEQSIFKALLPRYVDIQVYQALLEAVASQQSAQMVAMKNATDNANDLIQDLTLTYNKVRQAAITTQILEVVAGAEAL</sequence>
<evidence type="ECO:0000256" key="1">
    <source>
        <dbReference type="ARBA" id="ARBA00003456"/>
    </source>
</evidence>
<evidence type="ECO:0000256" key="4">
    <source>
        <dbReference type="ARBA" id="ARBA00022448"/>
    </source>
</evidence>
<dbReference type="CDD" id="cd12151">
    <property type="entry name" value="F1-ATPase_gamma"/>
    <property type="match status" value="1"/>
</dbReference>
<dbReference type="PRINTS" id="PR00126">
    <property type="entry name" value="ATPASEGAMMA"/>
</dbReference>
<evidence type="ECO:0000256" key="3">
    <source>
        <dbReference type="ARBA" id="ARBA00007681"/>
    </source>
</evidence>
<dbReference type="PANTHER" id="PTHR11693">
    <property type="entry name" value="ATP SYNTHASE GAMMA CHAIN"/>
    <property type="match status" value="1"/>
</dbReference>
<evidence type="ECO:0000256" key="8">
    <source>
        <dbReference type="ARBA" id="ARBA00023196"/>
    </source>
</evidence>
<keyword evidence="10" id="KW-1003">Cell membrane</keyword>
<keyword evidence="4 10" id="KW-0813">Transport</keyword>
<keyword evidence="8 10" id="KW-0139">CF(1)</keyword>
<dbReference type="Proteomes" id="UP000287171">
    <property type="component" value="Unassembled WGS sequence"/>
</dbReference>
<dbReference type="Pfam" id="PF00231">
    <property type="entry name" value="ATP-synt"/>
    <property type="match status" value="1"/>
</dbReference>